<dbReference type="InterPro" id="IPR036638">
    <property type="entry name" value="HLH_DNA-bd_sf"/>
</dbReference>
<feature type="region of interest" description="Disordered" evidence="5">
    <location>
        <begin position="371"/>
        <end position="402"/>
    </location>
</feature>
<dbReference type="Gene3D" id="4.10.280.10">
    <property type="entry name" value="Helix-loop-helix DNA-binding domain"/>
    <property type="match status" value="1"/>
</dbReference>
<protein>
    <submittedName>
        <fullName evidence="7">Transcription factor bHLH48</fullName>
    </submittedName>
</protein>
<dbReference type="GO" id="GO:0006355">
    <property type="term" value="P:regulation of DNA-templated transcription"/>
    <property type="evidence" value="ECO:0007669"/>
    <property type="project" value="UniProtKB-ARBA"/>
</dbReference>
<dbReference type="InterPro" id="IPR024097">
    <property type="entry name" value="bHLH_ZIP_TF"/>
</dbReference>
<dbReference type="AlphaFoldDB" id="A0ABD1B4P7"/>
<sequence length="464" mass="51546">MDLTERFGARSGVGPVTGLESLNFSDEIRQLVTMMPPENTGGSFTALLEMPPTQAMELLHFTDSSSSQATVSRVAGDISPPNLHPYGTLTFPSNSLLLDRAARFSVIATEQNRNISGETASSSANLDRVKAEPAETDSSQRLVSYPILEKQNQNKRKEREKKVKSSMKKTKSSEEADKLPYVHVRARRGQATDNHSLAERARREKINARMKLLQELVPGCDKIQGTALVLDEIINHVQSLQRQVEMLSMRLAAVNPRIDFNLDSILASENGSLMDGSFNGESYHQLQQWPFDGYHQPEWGREEDHHQANFLMASTALHPNQVVVVYSSTLTEVWISFSSSLLTAEIGTKAMTSTQSLTVAAKTLRNRIFSRSGSTSAGPSRWATPGHEERPKGYFMNRTPPQAGQSRKWEDWELPCYITSFLTIVILGVGLNAKPDLSIETWAHQKALERLEMEKLASAGESSD</sequence>
<dbReference type="SUPFAM" id="SSF47459">
    <property type="entry name" value="HLH, helix-loop-helix DNA-binding domain"/>
    <property type="match status" value="1"/>
</dbReference>
<evidence type="ECO:0000256" key="2">
    <source>
        <dbReference type="ARBA" id="ARBA00023015"/>
    </source>
</evidence>
<feature type="region of interest" description="Disordered" evidence="5">
    <location>
        <begin position="117"/>
        <end position="178"/>
    </location>
</feature>
<dbReference type="GO" id="GO:0005634">
    <property type="term" value="C:nucleus"/>
    <property type="evidence" value="ECO:0007669"/>
    <property type="project" value="UniProtKB-SubCell"/>
</dbReference>
<feature type="domain" description="BHLH" evidence="6">
    <location>
        <begin position="190"/>
        <end position="240"/>
    </location>
</feature>
<keyword evidence="8" id="KW-1185">Reference proteome</keyword>
<dbReference type="PANTHER" id="PTHR12565:SF112">
    <property type="entry name" value="TRANSCRIPTION FACTOR BHLH48-RELATED"/>
    <property type="match status" value="1"/>
</dbReference>
<keyword evidence="3" id="KW-0804">Transcription</keyword>
<dbReference type="Proteomes" id="UP001558713">
    <property type="component" value="Unassembled WGS sequence"/>
</dbReference>
<gene>
    <name evidence="7" type="ORF">V5N11_001945</name>
</gene>
<dbReference type="PANTHER" id="PTHR12565">
    <property type="entry name" value="STEROL REGULATORY ELEMENT-BINDING PROTEIN"/>
    <property type="match status" value="1"/>
</dbReference>
<reference evidence="7 8" key="1">
    <citation type="submission" date="2024-04" db="EMBL/GenBank/DDBJ databases">
        <title>Genome assembly C_amara_ONT_v2.</title>
        <authorList>
            <person name="Yant L."/>
            <person name="Moore C."/>
            <person name="Slenker M."/>
        </authorList>
    </citation>
    <scope>NUCLEOTIDE SEQUENCE [LARGE SCALE GENOMIC DNA]</scope>
    <source>
        <tissue evidence="7">Leaf</tissue>
    </source>
</reference>
<accession>A0ABD1B4P7</accession>
<evidence type="ECO:0000313" key="7">
    <source>
        <dbReference type="EMBL" id="KAL1206935.1"/>
    </source>
</evidence>
<evidence type="ECO:0000256" key="5">
    <source>
        <dbReference type="SAM" id="MobiDB-lite"/>
    </source>
</evidence>
<evidence type="ECO:0000259" key="6">
    <source>
        <dbReference type="PROSITE" id="PS50888"/>
    </source>
</evidence>
<evidence type="ECO:0000256" key="3">
    <source>
        <dbReference type="ARBA" id="ARBA00023163"/>
    </source>
</evidence>
<dbReference type="SMART" id="SM00353">
    <property type="entry name" value="HLH"/>
    <property type="match status" value="1"/>
</dbReference>
<dbReference type="InterPro" id="IPR011598">
    <property type="entry name" value="bHLH_dom"/>
</dbReference>
<dbReference type="CDD" id="cd18919">
    <property type="entry name" value="bHLH_AtBPE_like"/>
    <property type="match status" value="1"/>
</dbReference>
<evidence type="ECO:0000256" key="4">
    <source>
        <dbReference type="ARBA" id="ARBA00023242"/>
    </source>
</evidence>
<evidence type="ECO:0000313" key="8">
    <source>
        <dbReference type="Proteomes" id="UP001558713"/>
    </source>
</evidence>
<proteinExistence type="predicted"/>
<keyword evidence="4" id="KW-0539">Nucleus</keyword>
<evidence type="ECO:0000256" key="1">
    <source>
        <dbReference type="ARBA" id="ARBA00004123"/>
    </source>
</evidence>
<keyword evidence="2" id="KW-0805">Transcription regulation</keyword>
<dbReference type="Pfam" id="PF00010">
    <property type="entry name" value="HLH"/>
    <property type="match status" value="1"/>
</dbReference>
<dbReference type="PROSITE" id="PS50888">
    <property type="entry name" value="BHLH"/>
    <property type="match status" value="1"/>
</dbReference>
<comment type="subcellular location">
    <subcellularLocation>
        <location evidence="1">Nucleus</location>
    </subcellularLocation>
</comment>
<organism evidence="7 8">
    <name type="scientific">Cardamine amara subsp. amara</name>
    <dbReference type="NCBI Taxonomy" id="228776"/>
    <lineage>
        <taxon>Eukaryota</taxon>
        <taxon>Viridiplantae</taxon>
        <taxon>Streptophyta</taxon>
        <taxon>Embryophyta</taxon>
        <taxon>Tracheophyta</taxon>
        <taxon>Spermatophyta</taxon>
        <taxon>Magnoliopsida</taxon>
        <taxon>eudicotyledons</taxon>
        <taxon>Gunneridae</taxon>
        <taxon>Pentapetalae</taxon>
        <taxon>rosids</taxon>
        <taxon>malvids</taxon>
        <taxon>Brassicales</taxon>
        <taxon>Brassicaceae</taxon>
        <taxon>Cardamineae</taxon>
        <taxon>Cardamine</taxon>
    </lineage>
</organism>
<dbReference type="FunFam" id="4.10.280.10:FF:000042">
    <property type="entry name" value="transcription factor bHLH48-like isoform X1"/>
    <property type="match status" value="1"/>
</dbReference>
<name>A0ABD1B4P7_CARAN</name>
<dbReference type="EMBL" id="JBANAX010000493">
    <property type="protein sequence ID" value="KAL1206935.1"/>
    <property type="molecule type" value="Genomic_DNA"/>
</dbReference>
<comment type="caution">
    <text evidence="7">The sequence shown here is derived from an EMBL/GenBank/DDBJ whole genome shotgun (WGS) entry which is preliminary data.</text>
</comment>